<name>A0A1S1N7U3_9GAMM</name>
<dbReference type="Proteomes" id="UP000180253">
    <property type="component" value="Unassembled WGS sequence"/>
</dbReference>
<dbReference type="GO" id="GO:0008610">
    <property type="term" value="P:lipid biosynthetic process"/>
    <property type="evidence" value="ECO:0007669"/>
    <property type="project" value="InterPro"/>
</dbReference>
<dbReference type="SUPFAM" id="SSF53335">
    <property type="entry name" value="S-adenosyl-L-methionine-dependent methyltransferases"/>
    <property type="match status" value="1"/>
</dbReference>
<dbReference type="CDD" id="cd02440">
    <property type="entry name" value="AdoMet_MTases"/>
    <property type="match status" value="1"/>
</dbReference>
<keyword evidence="5" id="KW-0443">Lipid metabolism</keyword>
<evidence type="ECO:0000313" key="7">
    <source>
        <dbReference type="EMBL" id="OHU94334.1"/>
    </source>
</evidence>
<feature type="active site" evidence="6">
    <location>
        <position position="388"/>
    </location>
</feature>
<proteinExistence type="inferred from homology"/>
<comment type="caution">
    <text evidence="7">The sequence shown here is derived from an EMBL/GenBank/DDBJ whole genome shotgun (WGS) entry which is preliminary data.</text>
</comment>
<evidence type="ECO:0000256" key="3">
    <source>
        <dbReference type="ARBA" id="ARBA00022679"/>
    </source>
</evidence>
<evidence type="ECO:0000256" key="6">
    <source>
        <dbReference type="PIRSR" id="PIRSR003085-1"/>
    </source>
</evidence>
<evidence type="ECO:0000256" key="5">
    <source>
        <dbReference type="ARBA" id="ARBA00023098"/>
    </source>
</evidence>
<dbReference type="PIRSF" id="PIRSF003085">
    <property type="entry name" value="CMAS"/>
    <property type="match status" value="1"/>
</dbReference>
<keyword evidence="8" id="KW-1185">Reference proteome</keyword>
<sequence>MENTTVIQRQISLSWIEKVYRKLVFYAFDSIQTGHLKVMLGEQVYEFGNASSELQCTVTIVDPAMFKLFALGGSVGAAEAYIEGYWRCSNLTTLIEIFAQNQAQLDAFEKKFAFITGFANNLRHLRNKNSKQGSKKNIVAHYDLGNELYRSFLSEEMLYSSAVYPSKTSTLGQAQQNKLETICKQLDLKPGEHVIEIGTGWGAFAIFAAQKYGCHVTTTTISEEQFAYVEEKIKELGLQDKITLLKKDYRDLEGCFDKLVSIEMIEAVGHEYLSGFFAKCNSLLKDDGAMLIQAITIACQRYQHYLKQSDFIQQYIFPGGCLVSITELNKQICTNTNMVVHSISDIGLHYARTLNDWYTRFKHAWPTLDHSKFDQRFYRLWEFYLCYCEGAFKQRATSTVHLVARKPNYVSSQCLSTLDY</sequence>
<dbReference type="InterPro" id="IPR050723">
    <property type="entry name" value="CFA/CMAS"/>
</dbReference>
<dbReference type="PANTHER" id="PTHR43667">
    <property type="entry name" value="CYCLOPROPANE-FATTY-ACYL-PHOSPHOLIPID SYNTHASE"/>
    <property type="match status" value="1"/>
</dbReference>
<reference evidence="7 8" key="1">
    <citation type="submission" date="2016-10" db="EMBL/GenBank/DDBJ databases">
        <title>Pseudoalteromonas amylolytica sp. nov., isolated from the surface seawater.</title>
        <authorList>
            <person name="Wu Y.-H."/>
            <person name="Cheng H."/>
            <person name="Jin X.-B."/>
            <person name="Wang C.-S."/>
            <person name="Xu X.-W."/>
        </authorList>
    </citation>
    <scope>NUCLEOTIDE SEQUENCE [LARGE SCALE GENOMIC DNA]</scope>
    <source>
        <strain evidence="7 8">JCM 12483</strain>
    </source>
</reference>
<evidence type="ECO:0000313" key="8">
    <source>
        <dbReference type="Proteomes" id="UP000180253"/>
    </source>
</evidence>
<accession>A0A1S1N7U3</accession>
<dbReference type="EMBL" id="MNAN01000034">
    <property type="protein sequence ID" value="OHU94334.1"/>
    <property type="molecule type" value="Genomic_DNA"/>
</dbReference>
<organism evidence="7 8">
    <name type="scientific">Pseudoalteromonas byunsanensis</name>
    <dbReference type="NCBI Taxonomy" id="327939"/>
    <lineage>
        <taxon>Bacteria</taxon>
        <taxon>Pseudomonadati</taxon>
        <taxon>Pseudomonadota</taxon>
        <taxon>Gammaproteobacteria</taxon>
        <taxon>Alteromonadales</taxon>
        <taxon>Pseudoalteromonadaceae</taxon>
        <taxon>Pseudoalteromonas</taxon>
    </lineage>
</organism>
<dbReference type="GO" id="GO:0008168">
    <property type="term" value="F:methyltransferase activity"/>
    <property type="evidence" value="ECO:0007669"/>
    <property type="project" value="UniProtKB-KW"/>
</dbReference>
<dbReference type="OrthoDB" id="9782855at2"/>
<protein>
    <submittedName>
        <fullName evidence="7">Cyclopropane-fatty-acyl-phospholipid synthase</fullName>
    </submittedName>
</protein>
<keyword evidence="4" id="KW-0949">S-adenosyl-L-methionine</keyword>
<keyword evidence="3" id="KW-0808">Transferase</keyword>
<evidence type="ECO:0000256" key="1">
    <source>
        <dbReference type="ARBA" id="ARBA00010815"/>
    </source>
</evidence>
<dbReference type="Gene3D" id="3.40.50.150">
    <property type="entry name" value="Vaccinia Virus protein VP39"/>
    <property type="match status" value="1"/>
</dbReference>
<dbReference type="PANTHER" id="PTHR43667:SF2">
    <property type="entry name" value="FATTY ACID C-METHYL TRANSFERASE"/>
    <property type="match status" value="1"/>
</dbReference>
<keyword evidence="2" id="KW-0489">Methyltransferase</keyword>
<dbReference type="Pfam" id="PF02353">
    <property type="entry name" value="CMAS"/>
    <property type="match status" value="1"/>
</dbReference>
<gene>
    <name evidence="7" type="ORF">BIW53_14735</name>
</gene>
<dbReference type="InterPro" id="IPR003333">
    <property type="entry name" value="CMAS"/>
</dbReference>
<dbReference type="STRING" id="327939.BIW53_14735"/>
<dbReference type="RefSeq" id="WP_070992772.1">
    <property type="nucleotide sequence ID" value="NZ_CBCSHD010000009.1"/>
</dbReference>
<dbReference type="InterPro" id="IPR029063">
    <property type="entry name" value="SAM-dependent_MTases_sf"/>
</dbReference>
<evidence type="ECO:0000256" key="4">
    <source>
        <dbReference type="ARBA" id="ARBA00022691"/>
    </source>
</evidence>
<dbReference type="GO" id="GO:0032259">
    <property type="term" value="P:methylation"/>
    <property type="evidence" value="ECO:0007669"/>
    <property type="project" value="UniProtKB-KW"/>
</dbReference>
<comment type="similarity">
    <text evidence="1">Belongs to the CFA/CMAS family.</text>
</comment>
<dbReference type="AlphaFoldDB" id="A0A1S1N7U3"/>
<evidence type="ECO:0000256" key="2">
    <source>
        <dbReference type="ARBA" id="ARBA00022603"/>
    </source>
</evidence>